<gene>
    <name evidence="2" type="ORF">KDJ56_11025</name>
</gene>
<feature type="compositionally biased region" description="Gly residues" evidence="1">
    <location>
        <begin position="282"/>
        <end position="291"/>
    </location>
</feature>
<dbReference type="EMBL" id="CP073708">
    <property type="protein sequence ID" value="QUO43433.1"/>
    <property type="molecule type" value="Genomic_DNA"/>
</dbReference>
<reference evidence="2" key="1">
    <citation type="submission" date="2021-04" db="EMBL/GenBank/DDBJ databases">
        <title>Brevibacillus composti FJAT-54423, complete genome.</title>
        <authorList>
            <person name="Tang R."/>
        </authorList>
    </citation>
    <scope>NUCLEOTIDE SEQUENCE</scope>
    <source>
        <strain evidence="2">FJAT-54424</strain>
    </source>
</reference>
<dbReference type="RefSeq" id="WP_212138888.1">
    <property type="nucleotide sequence ID" value="NZ_CP073708.1"/>
</dbReference>
<proteinExistence type="predicted"/>
<sequence>MASTRGRTGTPVPKREVELRSTWSSECITRPMTEEERIKYGVKATPPKIRNADGIEERRPIQLPTRKFPHVTKDFVLAEFAKGKSVLQIEREQGMKPNTLYARLRTWGISSPHSMKRKSENEEARQPPTPSDRNRSDNRVANRIDDIFWDVQIELRRALGIEKEQRPKINRKKLAKEVAERWKSSRMTPLQLSHYFELIAGIMLGRIEAKTELKPNLFDTHRITDEEVGFLKFLKAIAIFHDRRNEIKTYGDIMAIVDGQPLVPAGKDGVENGEGQKQASDGGTGQAGVSS</sequence>
<evidence type="ECO:0000313" key="2">
    <source>
        <dbReference type="EMBL" id="QUO43433.1"/>
    </source>
</evidence>
<accession>A0ABX7ZAJ1</accession>
<keyword evidence="3" id="KW-1185">Reference proteome</keyword>
<evidence type="ECO:0000313" key="3">
    <source>
        <dbReference type="Proteomes" id="UP000677234"/>
    </source>
</evidence>
<organism evidence="2 3">
    <name type="scientific">Brevibacillus composti</name>
    <dbReference type="NCBI Taxonomy" id="2796470"/>
    <lineage>
        <taxon>Bacteria</taxon>
        <taxon>Bacillati</taxon>
        <taxon>Bacillota</taxon>
        <taxon>Bacilli</taxon>
        <taxon>Bacillales</taxon>
        <taxon>Paenibacillaceae</taxon>
        <taxon>Brevibacillus</taxon>
    </lineage>
</organism>
<evidence type="ECO:0000256" key="1">
    <source>
        <dbReference type="SAM" id="MobiDB-lite"/>
    </source>
</evidence>
<name>A0ABX7ZAJ1_9BACL</name>
<dbReference type="Proteomes" id="UP000677234">
    <property type="component" value="Chromosome"/>
</dbReference>
<feature type="region of interest" description="Disordered" evidence="1">
    <location>
        <begin position="111"/>
        <end position="137"/>
    </location>
</feature>
<protein>
    <submittedName>
        <fullName evidence="2">Uncharacterized protein</fullName>
    </submittedName>
</protein>
<feature type="region of interest" description="Disordered" evidence="1">
    <location>
        <begin position="265"/>
        <end position="291"/>
    </location>
</feature>